<evidence type="ECO:0000313" key="4">
    <source>
        <dbReference type="Proteomes" id="UP000501534"/>
    </source>
</evidence>
<dbReference type="EMBL" id="CP053069">
    <property type="protein sequence ID" value="QJR09069.1"/>
    <property type="molecule type" value="Genomic_DNA"/>
</dbReference>
<sequence length="598" mass="64136">MKKHIAIFVTSCLCSATALAAPTLGGCPVFPSNNYWNTPVDTLPVHASSNAWVASMGTTRRIHPDWGNDLADNFGIPFVTVPGTQPKVPITFGPDGFDDESDPGPMPIPPNAPVEGGNAADGDRHVIVLDTGNCILYELYRAFSQNGGASWRVDSSAKFDLRSNALRPSGWTSADAAGLAIFPGLARWDEVAAGEIAHAIRVTATPIWGRQGSQNVFLWPARHWSGSGTNSSNPPMGARFRLKADFNISGFDARTQVVLRAFKKYGLVLADGGSNWFFQGVSDERWPDKVLDELKSITGGNFEAVDTSVLLVNANSGEALVPTSGPPPPPPPPPPATGGLNYQGLWYRSPAESEAGWGVNISHQGDILFMTWFTYDVDGTGMWLIMSRGDKTGTGTYSGQLFRTRGPAFSAMPWNKGDVVSTPVGTANFTFTDANNGTFTYTVNGTTQSKPITRIVYSSPVPTCTSGGTQGNPPNYQDLWWRSPAESESGWGVNITHQGDILFATWFTYDATGKGLWIVMSRGERTGAGVYTGEIFTTTGPAFSAVPWNKADVRSTKVGTATFAFSDASNGTFTYSVNGLQQSKPITRTIYSTPTACR</sequence>
<name>A0A6M4GP02_9PROT</name>
<feature type="region of interest" description="Disordered" evidence="1">
    <location>
        <begin position="319"/>
        <end position="338"/>
    </location>
</feature>
<gene>
    <name evidence="3" type="ORF">DSM104443_00105</name>
</gene>
<evidence type="ECO:0000313" key="3">
    <source>
        <dbReference type="EMBL" id="QJR09069.1"/>
    </source>
</evidence>
<accession>A0A6M4GP02</accession>
<keyword evidence="4" id="KW-1185">Reference proteome</keyword>
<keyword evidence="2" id="KW-0732">Signal</keyword>
<dbReference type="RefSeq" id="WP_212756854.1">
    <property type="nucleotide sequence ID" value="NZ_CP053069.1"/>
</dbReference>
<proteinExistence type="predicted"/>
<dbReference type="AlphaFoldDB" id="A0A6M4GP02"/>
<dbReference type="KEGG" id="uru:DSM104443_00105"/>
<feature type="chain" id="PRO_5026845365" evidence="2">
    <location>
        <begin position="21"/>
        <end position="598"/>
    </location>
</feature>
<reference evidence="3 4" key="1">
    <citation type="submission" date="2020-04" db="EMBL/GenBank/DDBJ databases">
        <title>Usitatibacter rugosus gen. nov., sp. nov. and Usitatibacter palustris sp. nov., novel members of Usitatibacteraceae fam. nov. within the order Nitrosomonadales isolated from soil.</title>
        <authorList>
            <person name="Huber K.J."/>
            <person name="Neumann-Schaal M."/>
            <person name="Geppert A."/>
            <person name="Luckner M."/>
            <person name="Wanner G."/>
            <person name="Overmann J."/>
        </authorList>
    </citation>
    <scope>NUCLEOTIDE SEQUENCE [LARGE SCALE GENOMIC DNA]</scope>
    <source>
        <strain evidence="3 4">0125_3</strain>
    </source>
</reference>
<dbReference type="PROSITE" id="PS51257">
    <property type="entry name" value="PROKAR_LIPOPROTEIN"/>
    <property type="match status" value="1"/>
</dbReference>
<feature type="signal peptide" evidence="2">
    <location>
        <begin position="1"/>
        <end position="20"/>
    </location>
</feature>
<dbReference type="Proteomes" id="UP000501534">
    <property type="component" value="Chromosome"/>
</dbReference>
<protein>
    <submittedName>
        <fullName evidence="3">Uncharacterized protein</fullName>
    </submittedName>
</protein>
<evidence type="ECO:0000256" key="1">
    <source>
        <dbReference type="SAM" id="MobiDB-lite"/>
    </source>
</evidence>
<organism evidence="3 4">
    <name type="scientific">Usitatibacter rugosus</name>
    <dbReference type="NCBI Taxonomy" id="2732067"/>
    <lineage>
        <taxon>Bacteria</taxon>
        <taxon>Pseudomonadati</taxon>
        <taxon>Pseudomonadota</taxon>
        <taxon>Betaproteobacteria</taxon>
        <taxon>Nitrosomonadales</taxon>
        <taxon>Usitatibacteraceae</taxon>
        <taxon>Usitatibacter</taxon>
    </lineage>
</organism>
<feature type="compositionally biased region" description="Pro residues" evidence="1">
    <location>
        <begin position="324"/>
        <end position="336"/>
    </location>
</feature>
<evidence type="ECO:0000256" key="2">
    <source>
        <dbReference type="SAM" id="SignalP"/>
    </source>
</evidence>